<dbReference type="EMBL" id="AGCI01000010">
    <property type="protein sequence ID" value="EHM46706.1"/>
    <property type="molecule type" value="Genomic_DNA"/>
</dbReference>
<dbReference type="Proteomes" id="UP000005959">
    <property type="component" value="Unassembled WGS sequence"/>
</dbReference>
<evidence type="ECO:0000313" key="2">
    <source>
        <dbReference type="Proteomes" id="UP000005959"/>
    </source>
</evidence>
<dbReference type="HOGENOM" id="CLU_3252347_0_0_6"/>
<name>G9Y1W1_HAFAL</name>
<comment type="caution">
    <text evidence="1">The sequence shown here is derived from an EMBL/GenBank/DDBJ whole genome shotgun (WGS) entry which is preliminary data.</text>
</comment>
<dbReference type="AlphaFoldDB" id="G9Y1W1"/>
<sequence>MACNKPVTLLLRSWRRWCFIRQLSVFFCSERLCSLHMIAICI</sequence>
<organism evidence="1 2">
    <name type="scientific">Hafnia alvei ATCC 51873</name>
    <dbReference type="NCBI Taxonomy" id="1002364"/>
    <lineage>
        <taxon>Bacteria</taxon>
        <taxon>Pseudomonadati</taxon>
        <taxon>Pseudomonadota</taxon>
        <taxon>Gammaproteobacteria</taxon>
        <taxon>Enterobacterales</taxon>
        <taxon>Hafniaceae</taxon>
        <taxon>Hafnia</taxon>
    </lineage>
</organism>
<evidence type="ECO:0000313" key="1">
    <source>
        <dbReference type="EMBL" id="EHM46706.1"/>
    </source>
</evidence>
<proteinExistence type="predicted"/>
<protein>
    <submittedName>
        <fullName evidence="1">Uncharacterized protein</fullName>
    </submittedName>
</protein>
<accession>G9Y1W1</accession>
<gene>
    <name evidence="1" type="ORF">HMPREF0454_00571</name>
</gene>
<reference evidence="1 2" key="1">
    <citation type="submission" date="2011-08" db="EMBL/GenBank/DDBJ databases">
        <authorList>
            <person name="Weinstock G."/>
            <person name="Sodergren E."/>
            <person name="Clifton S."/>
            <person name="Fulton L."/>
            <person name="Fulton B."/>
            <person name="Courtney L."/>
            <person name="Fronick C."/>
            <person name="Harrison M."/>
            <person name="Strong C."/>
            <person name="Farmer C."/>
            <person name="Delahaunty K."/>
            <person name="Markovic C."/>
            <person name="Hall O."/>
            <person name="Minx P."/>
            <person name="Tomlinson C."/>
            <person name="Mitreva M."/>
            <person name="Hou S."/>
            <person name="Chen J."/>
            <person name="Wollam A."/>
            <person name="Pepin K.H."/>
            <person name="Johnson M."/>
            <person name="Bhonagiri V."/>
            <person name="Zhang X."/>
            <person name="Suruliraj S."/>
            <person name="Warren W."/>
            <person name="Chinwalla A."/>
            <person name="Mardis E.R."/>
            <person name="Wilson R.K."/>
        </authorList>
    </citation>
    <scope>NUCLEOTIDE SEQUENCE [LARGE SCALE GENOMIC DNA]</scope>
    <source>
        <strain evidence="1 2">ATCC 51873</strain>
    </source>
</reference>